<dbReference type="Proteomes" id="UP000708208">
    <property type="component" value="Unassembled WGS sequence"/>
</dbReference>
<organism evidence="1 2">
    <name type="scientific">Allacma fusca</name>
    <dbReference type="NCBI Taxonomy" id="39272"/>
    <lineage>
        <taxon>Eukaryota</taxon>
        <taxon>Metazoa</taxon>
        <taxon>Ecdysozoa</taxon>
        <taxon>Arthropoda</taxon>
        <taxon>Hexapoda</taxon>
        <taxon>Collembola</taxon>
        <taxon>Symphypleona</taxon>
        <taxon>Sminthuridae</taxon>
        <taxon>Allacma</taxon>
    </lineage>
</organism>
<dbReference type="AlphaFoldDB" id="A0A8J2JIL7"/>
<gene>
    <name evidence="1" type="ORF">AFUS01_LOCUS8835</name>
</gene>
<dbReference type="EMBL" id="CAJVCH010062022">
    <property type="protein sequence ID" value="CAG7719512.1"/>
    <property type="molecule type" value="Genomic_DNA"/>
</dbReference>
<evidence type="ECO:0000313" key="2">
    <source>
        <dbReference type="Proteomes" id="UP000708208"/>
    </source>
</evidence>
<keyword evidence="2" id="KW-1185">Reference proteome</keyword>
<accession>A0A8J2JIL7</accession>
<protein>
    <submittedName>
        <fullName evidence="1">Uncharacterized protein</fullName>
    </submittedName>
</protein>
<comment type="caution">
    <text evidence="1">The sequence shown here is derived from an EMBL/GenBank/DDBJ whole genome shotgun (WGS) entry which is preliminary data.</text>
</comment>
<evidence type="ECO:0000313" key="1">
    <source>
        <dbReference type="EMBL" id="CAG7719512.1"/>
    </source>
</evidence>
<sequence>MLSARDNSQEKREQREEYAKDNFLAAIKAQFPEVKYESTDDTTLDELKSNQLKIFKFGMIKSSDWWQTDVG</sequence>
<reference evidence="1" key="1">
    <citation type="submission" date="2021-06" db="EMBL/GenBank/DDBJ databases">
        <authorList>
            <person name="Hodson N. C."/>
            <person name="Mongue J. A."/>
            <person name="Jaron S. K."/>
        </authorList>
    </citation>
    <scope>NUCLEOTIDE SEQUENCE</scope>
</reference>
<proteinExistence type="predicted"/>
<name>A0A8J2JIL7_9HEXA</name>